<feature type="transmembrane region" description="Helical" evidence="1">
    <location>
        <begin position="319"/>
        <end position="340"/>
    </location>
</feature>
<keyword evidence="1" id="KW-1133">Transmembrane helix</keyword>
<feature type="transmembrane region" description="Helical" evidence="1">
    <location>
        <begin position="6"/>
        <end position="24"/>
    </location>
</feature>
<evidence type="ECO:0000313" key="4">
    <source>
        <dbReference type="EMBL" id="RKP35839.1"/>
    </source>
</evidence>
<dbReference type="Proteomes" id="UP000268162">
    <property type="component" value="Unassembled WGS sequence"/>
</dbReference>
<feature type="non-terminal residue" evidence="4">
    <location>
        <position position="1"/>
    </location>
</feature>
<keyword evidence="5" id="KW-1185">Reference proteome</keyword>
<sequence>LVVHILAMVGAYFLLMPISVMFGLARSRYHLALQLLTACLAGVGYFFSFLVRTDVGYNSHKGLGFFMLVTLLGQLACGFYKLVFLSRAAIDHGIDTDISADAEPVVLLGTLSTLGFCYEPETGRCAAHFIKGSLLVGYGVIQVVLLRLGTAWLARRGRPIEYFESLFFLLFGTVTILHEHVPGSEWSHRDLQHTSIGVIFLLGGLGSFLISRSGFIRTRSPLSALVFLFVGISMGFHHQHTHMATAVHGLFGTAFALTALFRLIEIMLLSNDPHATLLTLHPLQIVTAFFAILSGYLLMGSTNEQTNFLMEHHLDVGSYGMMHVAFAFTTLTMAVGMILLY</sequence>
<dbReference type="Pfam" id="PF10355">
    <property type="entry name" value="Ytp1"/>
    <property type="match status" value="1"/>
</dbReference>
<dbReference type="InterPro" id="IPR018827">
    <property type="entry name" value="YTP1_C"/>
</dbReference>
<organism evidence="4 5">
    <name type="scientific">Dimargaris cristalligena</name>
    <dbReference type="NCBI Taxonomy" id="215637"/>
    <lineage>
        <taxon>Eukaryota</taxon>
        <taxon>Fungi</taxon>
        <taxon>Fungi incertae sedis</taxon>
        <taxon>Zoopagomycota</taxon>
        <taxon>Kickxellomycotina</taxon>
        <taxon>Dimargaritomycetes</taxon>
        <taxon>Dimargaritales</taxon>
        <taxon>Dimargaritaceae</taxon>
        <taxon>Dimargaris</taxon>
    </lineage>
</organism>
<feature type="transmembrane region" description="Helical" evidence="1">
    <location>
        <begin position="31"/>
        <end position="51"/>
    </location>
</feature>
<evidence type="ECO:0000259" key="3">
    <source>
        <dbReference type="Pfam" id="PF10355"/>
    </source>
</evidence>
<feature type="domain" description="DUF2427" evidence="2">
    <location>
        <begin position="1"/>
        <end position="81"/>
    </location>
</feature>
<dbReference type="PANTHER" id="PTHR31685">
    <property type="entry name" value="INTEGRAL MEMBRANE PROTEIN (AFU_ORTHOLOGUE AFUA_6G12730)-RELATED"/>
    <property type="match status" value="1"/>
</dbReference>
<feature type="domain" description="Protein YTP1-like C-terminal" evidence="3">
    <location>
        <begin position="106"/>
        <end position="340"/>
    </location>
</feature>
<proteinExistence type="predicted"/>
<dbReference type="Pfam" id="PF10348">
    <property type="entry name" value="DUF2427"/>
    <property type="match status" value="1"/>
</dbReference>
<gene>
    <name evidence="4" type="ORF">BJ085DRAFT_981</name>
</gene>
<feature type="transmembrane region" description="Helical" evidence="1">
    <location>
        <begin position="63"/>
        <end position="83"/>
    </location>
</feature>
<name>A0A4V1J4K1_9FUNG</name>
<dbReference type="EMBL" id="ML002774">
    <property type="protein sequence ID" value="RKP35839.1"/>
    <property type="molecule type" value="Genomic_DNA"/>
</dbReference>
<reference evidence="5" key="1">
    <citation type="journal article" date="2018" name="Nat. Microbiol.">
        <title>Leveraging single-cell genomics to expand the fungal tree of life.</title>
        <authorList>
            <person name="Ahrendt S.R."/>
            <person name="Quandt C.A."/>
            <person name="Ciobanu D."/>
            <person name="Clum A."/>
            <person name="Salamov A."/>
            <person name="Andreopoulos B."/>
            <person name="Cheng J.F."/>
            <person name="Woyke T."/>
            <person name="Pelin A."/>
            <person name="Henrissat B."/>
            <person name="Reynolds N.K."/>
            <person name="Benny G.L."/>
            <person name="Smith M.E."/>
            <person name="James T.Y."/>
            <person name="Grigoriev I.V."/>
        </authorList>
    </citation>
    <scope>NUCLEOTIDE SEQUENCE [LARGE SCALE GENOMIC DNA]</scope>
    <source>
        <strain evidence="5">RSA 468</strain>
    </source>
</reference>
<evidence type="ECO:0000256" key="1">
    <source>
        <dbReference type="SAM" id="Phobius"/>
    </source>
</evidence>
<accession>A0A4V1J4K1</accession>
<evidence type="ECO:0000313" key="5">
    <source>
        <dbReference type="Proteomes" id="UP000268162"/>
    </source>
</evidence>
<feature type="transmembrane region" description="Helical" evidence="1">
    <location>
        <begin position="222"/>
        <end position="240"/>
    </location>
</feature>
<dbReference type="PANTHER" id="PTHR31685:SF3">
    <property type="entry name" value="INTEGRAL MEMBRANE PROTEIN (AFU_ORTHOLOGUE AFUA_6G12730)"/>
    <property type="match status" value="1"/>
</dbReference>
<keyword evidence="1" id="KW-0472">Membrane</keyword>
<evidence type="ECO:0000259" key="2">
    <source>
        <dbReference type="Pfam" id="PF10348"/>
    </source>
</evidence>
<feature type="transmembrane region" description="Helical" evidence="1">
    <location>
        <begin position="193"/>
        <end position="210"/>
    </location>
</feature>
<feature type="transmembrane region" description="Helical" evidence="1">
    <location>
        <begin position="246"/>
        <end position="264"/>
    </location>
</feature>
<feature type="non-terminal residue" evidence="4">
    <location>
        <position position="341"/>
    </location>
</feature>
<feature type="transmembrane region" description="Helical" evidence="1">
    <location>
        <begin position="276"/>
        <end position="299"/>
    </location>
</feature>
<evidence type="ECO:0008006" key="6">
    <source>
        <dbReference type="Google" id="ProtNLM"/>
    </source>
</evidence>
<protein>
    <recommendedName>
        <fullName evidence="6">Protein YTP1-like C-terminal domain-containing protein</fullName>
    </recommendedName>
</protein>
<keyword evidence="1" id="KW-0812">Transmembrane</keyword>
<dbReference type="STRING" id="215637.A0A4V1J4K1"/>
<dbReference type="AlphaFoldDB" id="A0A4V1J4K1"/>
<dbReference type="InterPro" id="IPR018825">
    <property type="entry name" value="DUF2427"/>
</dbReference>